<dbReference type="AlphaFoldDB" id="A0A507EK03"/>
<feature type="transmembrane region" description="Helical" evidence="8">
    <location>
        <begin position="457"/>
        <end position="478"/>
    </location>
</feature>
<dbReference type="InterPro" id="IPR015920">
    <property type="entry name" value="Cellobiose_DH-like_cyt"/>
</dbReference>
<evidence type="ECO:0000256" key="4">
    <source>
        <dbReference type="ARBA" id="ARBA00022982"/>
    </source>
</evidence>
<dbReference type="PANTHER" id="PTHR47797:SF3">
    <property type="entry name" value="CYTOCHROME B561 DOMAIN-CONTAINING PROTEIN"/>
    <property type="match status" value="1"/>
</dbReference>
<evidence type="ECO:0000259" key="9">
    <source>
        <dbReference type="PROSITE" id="PS50939"/>
    </source>
</evidence>
<evidence type="ECO:0000256" key="8">
    <source>
        <dbReference type="SAM" id="Phobius"/>
    </source>
</evidence>
<evidence type="ECO:0000256" key="3">
    <source>
        <dbReference type="ARBA" id="ARBA00022692"/>
    </source>
</evidence>
<dbReference type="CDD" id="cd08760">
    <property type="entry name" value="Cyt_b561_FRRS1_like"/>
    <property type="match status" value="1"/>
</dbReference>
<proteinExistence type="predicted"/>
<comment type="caution">
    <text evidence="10">The sequence shown here is derived from an EMBL/GenBank/DDBJ whole genome shotgun (WGS) entry which is preliminary data.</text>
</comment>
<gene>
    <name evidence="10" type="ORF">CcCBS67573_g08660</name>
</gene>
<dbReference type="GO" id="GO:0016020">
    <property type="term" value="C:membrane"/>
    <property type="evidence" value="ECO:0007669"/>
    <property type="project" value="UniProtKB-SubCell"/>
</dbReference>
<keyword evidence="3 8" id="KW-0812">Transmembrane</keyword>
<dbReference type="SMART" id="SM00665">
    <property type="entry name" value="B561"/>
    <property type="match status" value="1"/>
</dbReference>
<dbReference type="Gene3D" id="2.60.40.1210">
    <property type="entry name" value="Cellobiose dehydrogenase, cytochrome domain"/>
    <property type="match status" value="1"/>
</dbReference>
<keyword evidence="5 8" id="KW-1133">Transmembrane helix</keyword>
<name>A0A507EK03_9FUNG</name>
<comment type="subcellular location">
    <subcellularLocation>
        <location evidence="1">Membrane</location>
    </subcellularLocation>
</comment>
<organism evidence="10 11">
    <name type="scientific">Chytriomyces confervae</name>
    <dbReference type="NCBI Taxonomy" id="246404"/>
    <lineage>
        <taxon>Eukaryota</taxon>
        <taxon>Fungi</taxon>
        <taxon>Fungi incertae sedis</taxon>
        <taxon>Chytridiomycota</taxon>
        <taxon>Chytridiomycota incertae sedis</taxon>
        <taxon>Chytridiomycetes</taxon>
        <taxon>Chytridiales</taxon>
        <taxon>Chytriomycetaceae</taxon>
        <taxon>Chytriomyces</taxon>
    </lineage>
</organism>
<dbReference type="STRING" id="246404.A0A507EK03"/>
<evidence type="ECO:0000256" key="6">
    <source>
        <dbReference type="ARBA" id="ARBA00023136"/>
    </source>
</evidence>
<reference evidence="10 11" key="1">
    <citation type="journal article" date="2019" name="Sci. Rep.">
        <title>Comparative genomics of chytrid fungi reveal insights into the obligate biotrophic and pathogenic lifestyle of Synchytrium endobioticum.</title>
        <authorList>
            <person name="van de Vossenberg B.T.L.H."/>
            <person name="Warris S."/>
            <person name="Nguyen H.D.T."/>
            <person name="van Gent-Pelzer M.P.E."/>
            <person name="Joly D.L."/>
            <person name="van de Geest H.C."/>
            <person name="Bonants P.J.M."/>
            <person name="Smith D.S."/>
            <person name="Levesque C.A."/>
            <person name="van der Lee T.A.J."/>
        </authorList>
    </citation>
    <scope>NUCLEOTIDE SEQUENCE [LARGE SCALE GENOMIC DNA]</scope>
    <source>
        <strain evidence="10 11">CBS 675.73</strain>
    </source>
</reference>
<dbReference type="PANTHER" id="PTHR47797">
    <property type="entry name" value="DEHYDROGENASE, PUTATIVE (AFU_ORTHOLOGUE AFUA_8G05805)-RELATED"/>
    <property type="match status" value="1"/>
</dbReference>
<feature type="compositionally biased region" description="Low complexity" evidence="7">
    <location>
        <begin position="123"/>
        <end position="138"/>
    </location>
</feature>
<accession>A0A507EK03</accession>
<feature type="transmembrane region" description="Helical" evidence="8">
    <location>
        <begin position="484"/>
        <end position="506"/>
    </location>
</feature>
<dbReference type="OrthoDB" id="19261at2759"/>
<feature type="region of interest" description="Disordered" evidence="7">
    <location>
        <begin position="114"/>
        <end position="138"/>
    </location>
</feature>
<feature type="domain" description="Cytochrome b561" evidence="9">
    <location>
        <begin position="314"/>
        <end position="515"/>
    </location>
</feature>
<dbReference type="CDD" id="cd09630">
    <property type="entry name" value="CDH_like_cytochrome"/>
    <property type="match status" value="1"/>
</dbReference>
<sequence>MQSGMDGYVSIGIGGSSMRDPGNLFVCFGGCACSQRSVGGHYMPVFNSAVSTVSTPASVSRGGLECTIQVDGLGSGFGYIWAVGASGPAGSASGDFGFHNERGTGFLQVAQAPVVAPSPPSSEPSSSRAADVEATTTSSASSTSAIRAISTRVTGTATGTATALATATVAASAQQASSKYCADSKGSFCVSASRSSELITFTVYSSQKGWVGIGTGSLMAGSTMFVGWNNATGSAPVVSQRSSSGHVMPTADSTSVFTLIETPKSLSLPPTTALSFTFTVPISAKLVSTTGPSQFMYGVSDAPPTAPSNPSSPFPQHSSFGAFTLDVSKLGLETTGDVQAITQSTLIFAHSLVMFIAWGVLPFAGIFVARYMKQRWEKSWYAIHWCLMLFGTGALTVAGLVAVEVNLGDGVARFTKSSHAVAGAVLALGVYPAQVILGFVINALFDVERVAVPWWDHLHAWLGRLSGVLALVVMQLGLSLYGSSVGIVVGFWVWIVVVLVVGFGYFGERVLGASQHVVEEAASADSLKV</sequence>
<evidence type="ECO:0000313" key="10">
    <source>
        <dbReference type="EMBL" id="TPX63520.1"/>
    </source>
</evidence>
<feature type="transmembrane region" description="Helical" evidence="8">
    <location>
        <begin position="423"/>
        <end position="445"/>
    </location>
</feature>
<evidence type="ECO:0000256" key="1">
    <source>
        <dbReference type="ARBA" id="ARBA00004370"/>
    </source>
</evidence>
<protein>
    <recommendedName>
        <fullName evidence="9">Cytochrome b561 domain-containing protein</fullName>
    </recommendedName>
</protein>
<dbReference type="SUPFAM" id="SSF49344">
    <property type="entry name" value="CBD9-like"/>
    <property type="match status" value="1"/>
</dbReference>
<dbReference type="Proteomes" id="UP000320333">
    <property type="component" value="Unassembled WGS sequence"/>
</dbReference>
<dbReference type="InterPro" id="IPR006593">
    <property type="entry name" value="Cyt_b561/ferric_Rdtase_TM"/>
</dbReference>
<evidence type="ECO:0000256" key="7">
    <source>
        <dbReference type="SAM" id="MobiDB-lite"/>
    </source>
</evidence>
<dbReference type="PROSITE" id="PS50939">
    <property type="entry name" value="CYTOCHROME_B561"/>
    <property type="match status" value="1"/>
</dbReference>
<keyword evidence="4" id="KW-0249">Electron transport</keyword>
<dbReference type="Pfam" id="PF03188">
    <property type="entry name" value="Cytochrom_B561"/>
    <property type="match status" value="1"/>
</dbReference>
<feature type="transmembrane region" description="Helical" evidence="8">
    <location>
        <begin position="347"/>
        <end position="369"/>
    </location>
</feature>
<keyword evidence="6 8" id="KW-0472">Membrane</keyword>
<evidence type="ECO:0000256" key="2">
    <source>
        <dbReference type="ARBA" id="ARBA00022448"/>
    </source>
</evidence>
<dbReference type="EMBL" id="QEAP01000603">
    <property type="protein sequence ID" value="TPX63520.1"/>
    <property type="molecule type" value="Genomic_DNA"/>
</dbReference>
<feature type="transmembrane region" description="Helical" evidence="8">
    <location>
        <begin position="381"/>
        <end position="403"/>
    </location>
</feature>
<evidence type="ECO:0000256" key="5">
    <source>
        <dbReference type="ARBA" id="ARBA00022989"/>
    </source>
</evidence>
<keyword evidence="11" id="KW-1185">Reference proteome</keyword>
<dbReference type="InterPro" id="IPR005018">
    <property type="entry name" value="DOMON_domain"/>
</dbReference>
<dbReference type="Pfam" id="PF16010">
    <property type="entry name" value="CDH-cyt"/>
    <property type="match status" value="1"/>
</dbReference>
<dbReference type="SMART" id="SM00664">
    <property type="entry name" value="DoH"/>
    <property type="match status" value="1"/>
</dbReference>
<keyword evidence="2" id="KW-0813">Transport</keyword>
<evidence type="ECO:0000313" key="11">
    <source>
        <dbReference type="Proteomes" id="UP000320333"/>
    </source>
</evidence>